<evidence type="ECO:0000313" key="1">
    <source>
        <dbReference type="EMBL" id="MCE3214680.1"/>
    </source>
</evidence>
<dbReference type="EMBL" id="JACEIK010009776">
    <property type="protein sequence ID" value="MCE3214680.1"/>
    <property type="molecule type" value="Genomic_DNA"/>
</dbReference>
<proteinExistence type="predicted"/>
<sequence length="87" mass="9993">MTAGIYSVPVLTALIFVGFQTMPEFDFKVYFSTYFLTLRSRLFRSIVQYKVKSFSRHVSQLLVIIGFTDLYTLPNYSSTAPTKCICI</sequence>
<evidence type="ECO:0000313" key="2">
    <source>
        <dbReference type="Proteomes" id="UP000823775"/>
    </source>
</evidence>
<reference evidence="1 2" key="1">
    <citation type="journal article" date="2021" name="BMC Genomics">
        <title>Datura genome reveals duplications of psychoactive alkaloid biosynthetic genes and high mutation rate following tissue culture.</title>
        <authorList>
            <person name="Rajewski A."/>
            <person name="Carter-House D."/>
            <person name="Stajich J."/>
            <person name="Litt A."/>
        </authorList>
    </citation>
    <scope>NUCLEOTIDE SEQUENCE [LARGE SCALE GENOMIC DNA]</scope>
    <source>
        <strain evidence="1">AR-01</strain>
    </source>
</reference>
<dbReference type="Proteomes" id="UP000823775">
    <property type="component" value="Unassembled WGS sequence"/>
</dbReference>
<name>A0ABS8WRT5_DATST</name>
<keyword evidence="2" id="KW-1185">Reference proteome</keyword>
<protein>
    <submittedName>
        <fullName evidence="1">Uncharacterized protein</fullName>
    </submittedName>
</protein>
<gene>
    <name evidence="1" type="ORF">HAX54_053036</name>
</gene>
<organism evidence="1 2">
    <name type="scientific">Datura stramonium</name>
    <name type="common">Jimsonweed</name>
    <name type="synonym">Common thornapple</name>
    <dbReference type="NCBI Taxonomy" id="4076"/>
    <lineage>
        <taxon>Eukaryota</taxon>
        <taxon>Viridiplantae</taxon>
        <taxon>Streptophyta</taxon>
        <taxon>Embryophyta</taxon>
        <taxon>Tracheophyta</taxon>
        <taxon>Spermatophyta</taxon>
        <taxon>Magnoliopsida</taxon>
        <taxon>eudicotyledons</taxon>
        <taxon>Gunneridae</taxon>
        <taxon>Pentapetalae</taxon>
        <taxon>asterids</taxon>
        <taxon>lamiids</taxon>
        <taxon>Solanales</taxon>
        <taxon>Solanaceae</taxon>
        <taxon>Solanoideae</taxon>
        <taxon>Datureae</taxon>
        <taxon>Datura</taxon>
    </lineage>
</organism>
<accession>A0ABS8WRT5</accession>
<comment type="caution">
    <text evidence="1">The sequence shown here is derived from an EMBL/GenBank/DDBJ whole genome shotgun (WGS) entry which is preliminary data.</text>
</comment>